<evidence type="ECO:0000313" key="3">
    <source>
        <dbReference type="EMBL" id="ODB97110.1"/>
    </source>
</evidence>
<evidence type="ECO:0000313" key="4">
    <source>
        <dbReference type="Proteomes" id="UP000094849"/>
    </source>
</evidence>
<feature type="signal peptide" evidence="2">
    <location>
        <begin position="1"/>
        <end position="24"/>
    </location>
</feature>
<keyword evidence="4" id="KW-1185">Reference proteome</keyword>
<evidence type="ECO:0008006" key="5">
    <source>
        <dbReference type="Google" id="ProtNLM"/>
    </source>
</evidence>
<accession>A0A1E2UQU3</accession>
<evidence type="ECO:0000256" key="1">
    <source>
        <dbReference type="SAM" id="Phobius"/>
    </source>
</evidence>
<feature type="transmembrane region" description="Helical" evidence="1">
    <location>
        <begin position="132"/>
        <end position="151"/>
    </location>
</feature>
<keyword evidence="1" id="KW-0812">Transmembrane</keyword>
<comment type="caution">
    <text evidence="3">The sequence shown here is derived from an EMBL/GenBank/DDBJ whole genome shotgun (WGS) entry which is preliminary data.</text>
</comment>
<dbReference type="OrthoDB" id="5609445at2"/>
<evidence type="ECO:0000256" key="2">
    <source>
        <dbReference type="SAM" id="SignalP"/>
    </source>
</evidence>
<dbReference type="EMBL" id="LVJZ01000003">
    <property type="protein sequence ID" value="ODB97110.1"/>
    <property type="molecule type" value="Genomic_DNA"/>
</dbReference>
<sequence length="157" mass="16707">MKKLLIRSIALVAFLAFSTVGAQAASYDAGVFSGHGDSYGTPQPNGNFLDSYSLTVDTALLDITIAGTHEGMFGDDLLLTNITTNEQYHLGTTFSETLSLGAGDYIFTISGFALNAIDTKISSDYDLTMSAVPLPAAAWLFGSALLGFVSYSRRRKV</sequence>
<reference evidence="3 4" key="1">
    <citation type="submission" date="2016-03" db="EMBL/GenBank/DDBJ databases">
        <title>Chemosynthetic sulphur-oxidizing symbionts of marine invertebrate animals are capable of nitrogen fixation.</title>
        <authorList>
            <person name="Petersen J.M."/>
            <person name="Kemper A."/>
            <person name="Gruber-Vodicka H."/>
            <person name="Cardini U."/>
            <person name="Geest Mvander."/>
            <person name="Kleiner M."/>
            <person name="Bulgheresi S."/>
            <person name="Fussmann M."/>
            <person name="Herbold C."/>
            <person name="Seah B.K.B."/>
            <person name="Antony C.Paul."/>
            <person name="Liu D."/>
            <person name="Belitz A."/>
            <person name="Weber M."/>
        </authorList>
    </citation>
    <scope>NUCLEOTIDE SEQUENCE [LARGE SCALE GENOMIC DNA]</scope>
    <source>
        <strain evidence="3">G_D</strain>
    </source>
</reference>
<protein>
    <recommendedName>
        <fullName evidence="5">PEP-CTERM protein-sorting domain-containing protein</fullName>
    </recommendedName>
</protein>
<gene>
    <name evidence="3" type="ORF">A3196_10240</name>
</gene>
<keyword evidence="1" id="KW-0472">Membrane</keyword>
<keyword evidence="1" id="KW-1133">Transmembrane helix</keyword>
<proteinExistence type="predicted"/>
<name>A0A1E2UQU3_9GAMM</name>
<dbReference type="RefSeq" id="WP_069004879.1">
    <property type="nucleotide sequence ID" value="NZ_LVJW01000003.1"/>
</dbReference>
<feature type="chain" id="PRO_5009119105" description="PEP-CTERM protein-sorting domain-containing protein" evidence="2">
    <location>
        <begin position="25"/>
        <end position="157"/>
    </location>
</feature>
<keyword evidence="2" id="KW-0732">Signal</keyword>
<organism evidence="3 4">
    <name type="scientific">Candidatus Thiodiazotropha endoloripes</name>
    <dbReference type="NCBI Taxonomy" id="1818881"/>
    <lineage>
        <taxon>Bacteria</taxon>
        <taxon>Pseudomonadati</taxon>
        <taxon>Pseudomonadota</taxon>
        <taxon>Gammaproteobacteria</taxon>
        <taxon>Chromatiales</taxon>
        <taxon>Sedimenticolaceae</taxon>
        <taxon>Candidatus Thiodiazotropha</taxon>
    </lineage>
</organism>
<dbReference type="Proteomes" id="UP000094849">
    <property type="component" value="Unassembled WGS sequence"/>
</dbReference>
<dbReference type="AlphaFoldDB" id="A0A1E2UQU3"/>